<protein>
    <recommendedName>
        <fullName evidence="2">non-specific serine/threonine protein kinase</fullName>
        <ecNumber evidence="2">2.7.11.1</ecNumber>
    </recommendedName>
</protein>
<feature type="compositionally biased region" description="Polar residues" evidence="19">
    <location>
        <begin position="467"/>
        <end position="480"/>
    </location>
</feature>
<reference evidence="24" key="1">
    <citation type="journal article" date="2007" name="Nature">
        <title>The grapevine genome sequence suggests ancestral hexaploidization in major angiosperm phyla.</title>
        <authorList>
            <consortium name="The French-Italian Public Consortium for Grapevine Genome Characterization."/>
            <person name="Jaillon O."/>
            <person name="Aury J.-M."/>
            <person name="Noel B."/>
            <person name="Policriti A."/>
            <person name="Clepet C."/>
            <person name="Casagrande A."/>
            <person name="Choisne N."/>
            <person name="Aubourg S."/>
            <person name="Vitulo N."/>
            <person name="Jubin C."/>
            <person name="Vezzi A."/>
            <person name="Legeai F."/>
            <person name="Hugueney P."/>
            <person name="Dasilva C."/>
            <person name="Horner D."/>
            <person name="Mica E."/>
            <person name="Jublot D."/>
            <person name="Poulain J."/>
            <person name="Bruyere C."/>
            <person name="Billault A."/>
            <person name="Segurens B."/>
            <person name="Gouyvenoux M."/>
            <person name="Ugarte E."/>
            <person name="Cattonaro F."/>
            <person name="Anthouard V."/>
            <person name="Vico V."/>
            <person name="Del Fabbro C."/>
            <person name="Alaux M."/>
            <person name="Di Gaspero G."/>
            <person name="Dumas V."/>
            <person name="Felice N."/>
            <person name="Paillard S."/>
            <person name="Juman I."/>
            <person name="Moroldo M."/>
            <person name="Scalabrin S."/>
            <person name="Canaguier A."/>
            <person name="Le Clainche I."/>
            <person name="Malacrida G."/>
            <person name="Durand E."/>
            <person name="Pesole G."/>
            <person name="Laucou V."/>
            <person name="Chatelet P."/>
            <person name="Merdinoglu D."/>
            <person name="Delledonne M."/>
            <person name="Pezzotti M."/>
            <person name="Lecharny A."/>
            <person name="Scarpelli C."/>
            <person name="Artiguenave F."/>
            <person name="Pe M.E."/>
            <person name="Valle G."/>
            <person name="Morgante M."/>
            <person name="Caboche M."/>
            <person name="Adam-Blondon A.-F."/>
            <person name="Weissenbach J."/>
            <person name="Quetier F."/>
            <person name="Wincker P."/>
        </authorList>
    </citation>
    <scope>NUCLEOTIDE SEQUENCE [LARGE SCALE GENOMIC DNA]</scope>
    <source>
        <strain evidence="24">cv. Pinot noir / PN40024</strain>
    </source>
</reference>
<evidence type="ECO:0000256" key="14">
    <source>
        <dbReference type="ARBA" id="ARBA00023157"/>
    </source>
</evidence>
<keyword evidence="5" id="KW-0808">Transferase</keyword>
<evidence type="ECO:0000256" key="10">
    <source>
        <dbReference type="ARBA" id="ARBA00022777"/>
    </source>
</evidence>
<dbReference type="PaxDb" id="29760-VIT_07s0095g00670.t01"/>
<keyword evidence="13 20" id="KW-0472">Membrane</keyword>
<dbReference type="EMBL" id="FN594971">
    <property type="protein sequence ID" value="CCB44999.1"/>
    <property type="molecule type" value="Genomic_DNA"/>
</dbReference>
<dbReference type="Pfam" id="PF08276">
    <property type="entry name" value="PAN_2"/>
    <property type="match status" value="1"/>
</dbReference>
<evidence type="ECO:0000256" key="7">
    <source>
        <dbReference type="ARBA" id="ARBA00022729"/>
    </source>
</evidence>
<keyword evidence="24" id="KW-1185">Reference proteome</keyword>
<keyword evidence="15" id="KW-0675">Receptor</keyword>
<dbReference type="HOGENOM" id="CLU_000288_116_7_1"/>
<evidence type="ECO:0000256" key="3">
    <source>
        <dbReference type="ARBA" id="ARBA00022475"/>
    </source>
</evidence>
<dbReference type="InterPro" id="IPR000719">
    <property type="entry name" value="Prot_kinase_dom"/>
</dbReference>
<dbReference type="Pfam" id="PF07714">
    <property type="entry name" value="PK_Tyr_Ser-Thr"/>
    <property type="match status" value="1"/>
</dbReference>
<dbReference type="SUPFAM" id="SSF56112">
    <property type="entry name" value="Protein kinase-like (PK-like)"/>
    <property type="match status" value="1"/>
</dbReference>
<evidence type="ECO:0000256" key="19">
    <source>
        <dbReference type="SAM" id="MobiDB-lite"/>
    </source>
</evidence>
<keyword evidence="12 20" id="KW-1133">Transmembrane helix</keyword>
<feature type="domain" description="Protein kinase" evidence="21">
    <location>
        <begin position="260"/>
        <end position="486"/>
    </location>
</feature>
<gene>
    <name evidence="23" type="ordered locus">VIT_07s0095g00670</name>
</gene>
<dbReference type="SMART" id="SM00473">
    <property type="entry name" value="PAN_AP"/>
    <property type="match status" value="1"/>
</dbReference>
<dbReference type="FunCoup" id="F6GYE5">
    <property type="interactions" value="57"/>
</dbReference>
<keyword evidence="7" id="KW-0732">Signal</keyword>
<dbReference type="GO" id="GO:0006955">
    <property type="term" value="P:immune response"/>
    <property type="evidence" value="ECO:0000318"/>
    <property type="project" value="GO_Central"/>
</dbReference>
<evidence type="ECO:0000259" key="21">
    <source>
        <dbReference type="PROSITE" id="PS50011"/>
    </source>
</evidence>
<dbReference type="eggNOG" id="ENOG502QTRQ">
    <property type="taxonomic scope" value="Eukaryota"/>
</dbReference>
<evidence type="ECO:0000256" key="12">
    <source>
        <dbReference type="ARBA" id="ARBA00022989"/>
    </source>
</evidence>
<keyword evidence="3" id="KW-1003">Cell membrane</keyword>
<evidence type="ECO:0000256" key="2">
    <source>
        <dbReference type="ARBA" id="ARBA00012513"/>
    </source>
</evidence>
<dbReference type="InterPro" id="IPR003609">
    <property type="entry name" value="Pan_app"/>
</dbReference>
<dbReference type="Gene3D" id="1.10.510.10">
    <property type="entry name" value="Transferase(Phosphotransferase) domain 1"/>
    <property type="match status" value="1"/>
</dbReference>
<dbReference type="AlphaFoldDB" id="F6GYE5"/>
<evidence type="ECO:0000256" key="4">
    <source>
        <dbReference type="ARBA" id="ARBA00022527"/>
    </source>
</evidence>
<dbReference type="GO" id="GO:0007165">
    <property type="term" value="P:signal transduction"/>
    <property type="evidence" value="ECO:0000318"/>
    <property type="project" value="GO_Central"/>
</dbReference>
<evidence type="ECO:0000256" key="18">
    <source>
        <dbReference type="ARBA" id="ARBA00048679"/>
    </source>
</evidence>
<accession>F6GYE5</accession>
<evidence type="ECO:0000256" key="16">
    <source>
        <dbReference type="ARBA" id="ARBA00023180"/>
    </source>
</evidence>
<evidence type="ECO:0000256" key="9">
    <source>
        <dbReference type="ARBA" id="ARBA00022741"/>
    </source>
</evidence>
<dbReference type="PROSITE" id="PS50011">
    <property type="entry name" value="PROTEIN_KINASE_DOM"/>
    <property type="match status" value="1"/>
</dbReference>
<name>F6GYE5_VITVI</name>
<evidence type="ECO:0000256" key="5">
    <source>
        <dbReference type="ARBA" id="ARBA00022679"/>
    </source>
</evidence>
<dbReference type="GO" id="GO:0005886">
    <property type="term" value="C:plasma membrane"/>
    <property type="evidence" value="ECO:0000318"/>
    <property type="project" value="GO_Central"/>
</dbReference>
<dbReference type="PROSITE" id="PS50948">
    <property type="entry name" value="PAN"/>
    <property type="match status" value="1"/>
</dbReference>
<evidence type="ECO:0000256" key="8">
    <source>
        <dbReference type="ARBA" id="ARBA00022734"/>
    </source>
</evidence>
<dbReference type="FunFam" id="3.30.200.20:FF:000330">
    <property type="entry name" value="G-type lectin S-receptor-like serine/threonine-protein kinase At4g03230"/>
    <property type="match status" value="1"/>
</dbReference>
<dbReference type="InterPro" id="IPR001245">
    <property type="entry name" value="Ser-Thr/Tyr_kinase_cat_dom"/>
</dbReference>
<feature type="transmembrane region" description="Helical" evidence="20">
    <location>
        <begin position="181"/>
        <end position="204"/>
    </location>
</feature>
<evidence type="ECO:0000256" key="1">
    <source>
        <dbReference type="ARBA" id="ARBA00004251"/>
    </source>
</evidence>
<evidence type="ECO:0000256" key="15">
    <source>
        <dbReference type="ARBA" id="ARBA00023170"/>
    </source>
</evidence>
<dbReference type="Gene3D" id="3.30.200.20">
    <property type="entry name" value="Phosphorylase Kinase, domain 1"/>
    <property type="match status" value="1"/>
</dbReference>
<dbReference type="GO" id="GO:0004674">
    <property type="term" value="F:protein serine/threonine kinase activity"/>
    <property type="evidence" value="ECO:0000318"/>
    <property type="project" value="GO_Central"/>
</dbReference>
<dbReference type="PANTHER" id="PTHR27002:SF1063">
    <property type="entry name" value="RECEPTOR-LIKE SERINE_THREONINE-PROTEIN KINASE"/>
    <property type="match status" value="1"/>
</dbReference>
<keyword evidence="9" id="KW-0547">Nucleotide-binding</keyword>
<keyword evidence="8" id="KW-0430">Lectin</keyword>
<sequence>MKRRGGTYWSSGTLKDRSFEFIPLLNNIYSFNSVSNANEIYFSYSVPEGVGSDWVLTSEGGLFDTNRSVFMQDDQCDRDKEYPGCAVQNPPTCRTRKDGFVKESVLISGSPSSIKENSSLGLGDCQAICWNNCSCTAYNSIHTNGTGCRFWSTKFAQAYKDDGNQEERYVLSSSRVTGSSWRIWVTIAGVVLVVLLLLGSLYFLTRKFRGEREMEEAMLPELATSNSFSDSKDVEHDGTRGAHDLKLFSFDSIVAATNYFSSENKLGEGGFGPVYKGKLLEGHEIAVKRLSRGSSQGLVEFKNEIRLIAKLQHMNLVRLLGCCIQGEEKMLIYEFMPNKSLDFFLFDPDRRKILDWKRRHNIIEGVAQGLLYLHKYSRLRIIHRDLKWLHGTRNKSFHHNHGAFAINLAGYAWELWKEGTSLELESAADRPTMSDVISMLTNESVSLPDPNLPSFSAHHKVSELDSNKSGPESSSVNVTISEMEGR</sequence>
<keyword evidence="6 20" id="KW-0812">Transmembrane</keyword>
<keyword evidence="14" id="KW-1015">Disulfide bond</keyword>
<dbReference type="GO" id="GO:0030246">
    <property type="term" value="F:carbohydrate binding"/>
    <property type="evidence" value="ECO:0007669"/>
    <property type="project" value="UniProtKB-KW"/>
</dbReference>
<evidence type="ECO:0000256" key="20">
    <source>
        <dbReference type="SAM" id="Phobius"/>
    </source>
</evidence>
<evidence type="ECO:0000256" key="6">
    <source>
        <dbReference type="ARBA" id="ARBA00022692"/>
    </source>
</evidence>
<keyword evidence="16" id="KW-0325">Glycoprotein</keyword>
<proteinExistence type="predicted"/>
<feature type="domain" description="Apple" evidence="22">
    <location>
        <begin position="93"/>
        <end position="174"/>
    </location>
</feature>
<dbReference type="InParanoid" id="F6GYE5"/>
<feature type="region of interest" description="Disordered" evidence="19">
    <location>
        <begin position="450"/>
        <end position="486"/>
    </location>
</feature>
<evidence type="ECO:0000313" key="24">
    <source>
        <dbReference type="Proteomes" id="UP000009183"/>
    </source>
</evidence>
<evidence type="ECO:0000256" key="13">
    <source>
        <dbReference type="ARBA" id="ARBA00023136"/>
    </source>
</evidence>
<evidence type="ECO:0000256" key="11">
    <source>
        <dbReference type="ARBA" id="ARBA00022840"/>
    </source>
</evidence>
<evidence type="ECO:0000313" key="23">
    <source>
        <dbReference type="EMBL" id="CCB44999.1"/>
    </source>
</evidence>
<dbReference type="Proteomes" id="UP000009183">
    <property type="component" value="Chromosome 7"/>
</dbReference>
<comment type="catalytic activity">
    <reaction evidence="17">
        <text>L-threonyl-[protein] + ATP = O-phospho-L-threonyl-[protein] + ADP + H(+)</text>
        <dbReference type="Rhea" id="RHEA:46608"/>
        <dbReference type="Rhea" id="RHEA-COMP:11060"/>
        <dbReference type="Rhea" id="RHEA-COMP:11605"/>
        <dbReference type="ChEBI" id="CHEBI:15378"/>
        <dbReference type="ChEBI" id="CHEBI:30013"/>
        <dbReference type="ChEBI" id="CHEBI:30616"/>
        <dbReference type="ChEBI" id="CHEBI:61977"/>
        <dbReference type="ChEBI" id="CHEBI:456216"/>
        <dbReference type="EC" id="2.7.11.1"/>
    </reaction>
</comment>
<comment type="catalytic activity">
    <reaction evidence="18">
        <text>L-seryl-[protein] + ATP = O-phospho-L-seryl-[protein] + ADP + H(+)</text>
        <dbReference type="Rhea" id="RHEA:17989"/>
        <dbReference type="Rhea" id="RHEA-COMP:9863"/>
        <dbReference type="Rhea" id="RHEA-COMP:11604"/>
        <dbReference type="ChEBI" id="CHEBI:15378"/>
        <dbReference type="ChEBI" id="CHEBI:29999"/>
        <dbReference type="ChEBI" id="CHEBI:30616"/>
        <dbReference type="ChEBI" id="CHEBI:83421"/>
        <dbReference type="ChEBI" id="CHEBI:456216"/>
        <dbReference type="EC" id="2.7.11.1"/>
    </reaction>
</comment>
<dbReference type="PANTHER" id="PTHR27002">
    <property type="entry name" value="RECEPTOR-LIKE SERINE/THREONINE-PROTEIN KINASE SD1-8"/>
    <property type="match status" value="1"/>
</dbReference>
<evidence type="ECO:0000259" key="22">
    <source>
        <dbReference type="PROSITE" id="PS50948"/>
    </source>
</evidence>
<dbReference type="EC" id="2.7.11.1" evidence="2"/>
<keyword evidence="4" id="KW-0723">Serine/threonine-protein kinase</keyword>
<dbReference type="FunFam" id="1.10.510.10:FF:001023">
    <property type="entry name" value="Os07g0541700 protein"/>
    <property type="match status" value="1"/>
</dbReference>
<keyword evidence="10" id="KW-0418">Kinase</keyword>
<keyword evidence="11" id="KW-0067">ATP-binding</keyword>
<evidence type="ECO:0000256" key="17">
    <source>
        <dbReference type="ARBA" id="ARBA00047899"/>
    </source>
</evidence>
<comment type="subcellular location">
    <subcellularLocation>
        <location evidence="1">Cell membrane</location>
        <topology evidence="1">Single-pass type I membrane protein</topology>
    </subcellularLocation>
</comment>
<dbReference type="GO" id="GO:0005524">
    <property type="term" value="F:ATP binding"/>
    <property type="evidence" value="ECO:0007669"/>
    <property type="project" value="UniProtKB-KW"/>
</dbReference>
<dbReference type="InterPro" id="IPR011009">
    <property type="entry name" value="Kinase-like_dom_sf"/>
</dbReference>
<organism evidence="23 24">
    <name type="scientific">Vitis vinifera</name>
    <name type="common">Grape</name>
    <dbReference type="NCBI Taxonomy" id="29760"/>
    <lineage>
        <taxon>Eukaryota</taxon>
        <taxon>Viridiplantae</taxon>
        <taxon>Streptophyta</taxon>
        <taxon>Embryophyta</taxon>
        <taxon>Tracheophyta</taxon>
        <taxon>Spermatophyta</taxon>
        <taxon>Magnoliopsida</taxon>
        <taxon>eudicotyledons</taxon>
        <taxon>Gunneridae</taxon>
        <taxon>Pentapetalae</taxon>
        <taxon>rosids</taxon>
        <taxon>Vitales</taxon>
        <taxon>Vitaceae</taxon>
        <taxon>Viteae</taxon>
        <taxon>Vitis</taxon>
    </lineage>
</organism>